<dbReference type="SMART" id="SM00850">
    <property type="entry name" value="LytTR"/>
    <property type="match status" value="1"/>
</dbReference>
<evidence type="ECO:0000256" key="5">
    <source>
        <dbReference type="ARBA" id="ARBA00023163"/>
    </source>
</evidence>
<dbReference type="PANTHER" id="PTHR48111:SF1">
    <property type="entry name" value="TWO-COMPONENT RESPONSE REGULATOR ORR33"/>
    <property type="match status" value="1"/>
</dbReference>
<dbReference type="GO" id="GO:0000156">
    <property type="term" value="F:phosphorelay response regulator activity"/>
    <property type="evidence" value="ECO:0007669"/>
    <property type="project" value="TreeGrafter"/>
</dbReference>
<dbReference type="GO" id="GO:0000976">
    <property type="term" value="F:transcription cis-regulatory region binding"/>
    <property type="evidence" value="ECO:0007669"/>
    <property type="project" value="TreeGrafter"/>
</dbReference>
<proteinExistence type="predicted"/>
<keyword evidence="10" id="KW-1185">Reference proteome</keyword>
<dbReference type="KEGG" id="fls:GLV81_14280"/>
<gene>
    <name evidence="9" type="ORF">GLV81_14280</name>
</gene>
<dbReference type="PANTHER" id="PTHR48111">
    <property type="entry name" value="REGULATOR OF RPOS"/>
    <property type="match status" value="1"/>
</dbReference>
<dbReference type="Proteomes" id="UP000426027">
    <property type="component" value="Chromosome"/>
</dbReference>
<keyword evidence="4" id="KW-0238">DNA-binding</keyword>
<feature type="domain" description="Response regulatory" evidence="7">
    <location>
        <begin position="5"/>
        <end position="120"/>
    </location>
</feature>
<keyword evidence="2" id="KW-0902">Two-component regulatory system</keyword>
<dbReference type="InterPro" id="IPR001789">
    <property type="entry name" value="Sig_transdc_resp-reg_receiver"/>
</dbReference>
<dbReference type="Pfam" id="PF04397">
    <property type="entry name" value="LytTR"/>
    <property type="match status" value="1"/>
</dbReference>
<dbReference type="EMBL" id="CP046566">
    <property type="protein sequence ID" value="QGW29117.1"/>
    <property type="molecule type" value="Genomic_DNA"/>
</dbReference>
<dbReference type="Gene3D" id="2.40.50.1020">
    <property type="entry name" value="LytTr DNA-binding domain"/>
    <property type="match status" value="1"/>
</dbReference>
<dbReference type="RefSeq" id="WP_157479470.1">
    <property type="nucleotide sequence ID" value="NZ_CP046566.1"/>
</dbReference>
<evidence type="ECO:0000256" key="1">
    <source>
        <dbReference type="ARBA" id="ARBA00022553"/>
    </source>
</evidence>
<keyword evidence="5" id="KW-0804">Transcription</keyword>
<dbReference type="GO" id="GO:0032993">
    <property type="term" value="C:protein-DNA complex"/>
    <property type="evidence" value="ECO:0007669"/>
    <property type="project" value="TreeGrafter"/>
</dbReference>
<reference evidence="9 10" key="1">
    <citation type="submission" date="2019-11" db="EMBL/GenBank/DDBJ databases">
        <authorList>
            <person name="Im W.T."/>
        </authorList>
    </citation>
    <scope>NUCLEOTIDE SEQUENCE [LARGE SCALE GENOMIC DNA]</scope>
    <source>
        <strain evidence="9 10">SB-02</strain>
    </source>
</reference>
<evidence type="ECO:0000259" key="8">
    <source>
        <dbReference type="PROSITE" id="PS50930"/>
    </source>
</evidence>
<evidence type="ECO:0000256" key="6">
    <source>
        <dbReference type="PROSITE-ProRule" id="PRU00169"/>
    </source>
</evidence>
<keyword evidence="3" id="KW-0805">Transcription regulation</keyword>
<evidence type="ECO:0000256" key="4">
    <source>
        <dbReference type="ARBA" id="ARBA00023125"/>
    </source>
</evidence>
<dbReference type="InterPro" id="IPR011006">
    <property type="entry name" value="CheY-like_superfamily"/>
</dbReference>
<dbReference type="GO" id="GO:0005829">
    <property type="term" value="C:cytosol"/>
    <property type="evidence" value="ECO:0007669"/>
    <property type="project" value="TreeGrafter"/>
</dbReference>
<evidence type="ECO:0000256" key="3">
    <source>
        <dbReference type="ARBA" id="ARBA00023015"/>
    </source>
</evidence>
<dbReference type="SUPFAM" id="SSF52172">
    <property type="entry name" value="CheY-like"/>
    <property type="match status" value="1"/>
</dbReference>
<name>A0A6I6G955_9BACT</name>
<dbReference type="CDD" id="cd17534">
    <property type="entry name" value="REC_DC-like"/>
    <property type="match status" value="1"/>
</dbReference>
<feature type="domain" description="HTH LytTR-type" evidence="8">
    <location>
        <begin position="147"/>
        <end position="245"/>
    </location>
</feature>
<dbReference type="SMART" id="SM00448">
    <property type="entry name" value="REC"/>
    <property type="match status" value="1"/>
</dbReference>
<evidence type="ECO:0000259" key="7">
    <source>
        <dbReference type="PROSITE" id="PS50110"/>
    </source>
</evidence>
<feature type="modified residue" description="4-aspartylphosphate" evidence="6">
    <location>
        <position position="55"/>
    </location>
</feature>
<evidence type="ECO:0000256" key="2">
    <source>
        <dbReference type="ARBA" id="ARBA00023012"/>
    </source>
</evidence>
<keyword evidence="1 6" id="KW-0597">Phosphoprotein</keyword>
<dbReference type="PROSITE" id="PS50110">
    <property type="entry name" value="RESPONSE_REGULATORY"/>
    <property type="match status" value="1"/>
</dbReference>
<dbReference type="PROSITE" id="PS50930">
    <property type="entry name" value="HTH_LYTTR"/>
    <property type="match status" value="1"/>
</dbReference>
<evidence type="ECO:0000313" key="10">
    <source>
        <dbReference type="Proteomes" id="UP000426027"/>
    </source>
</evidence>
<dbReference type="Pfam" id="PF00072">
    <property type="entry name" value="Response_reg"/>
    <property type="match status" value="1"/>
</dbReference>
<dbReference type="InterPro" id="IPR007492">
    <property type="entry name" value="LytTR_DNA-bd_dom"/>
</dbReference>
<dbReference type="GO" id="GO:0006355">
    <property type="term" value="P:regulation of DNA-templated transcription"/>
    <property type="evidence" value="ECO:0007669"/>
    <property type="project" value="TreeGrafter"/>
</dbReference>
<dbReference type="AlphaFoldDB" id="A0A6I6G955"/>
<evidence type="ECO:0000313" key="9">
    <source>
        <dbReference type="EMBL" id="QGW29117.1"/>
    </source>
</evidence>
<organism evidence="9 10">
    <name type="scientific">Phnomibacter ginsenosidimutans</name>
    <dbReference type="NCBI Taxonomy" id="2676868"/>
    <lineage>
        <taxon>Bacteria</taxon>
        <taxon>Pseudomonadati</taxon>
        <taxon>Bacteroidota</taxon>
        <taxon>Chitinophagia</taxon>
        <taxon>Chitinophagales</taxon>
        <taxon>Chitinophagaceae</taxon>
        <taxon>Phnomibacter</taxon>
    </lineage>
</organism>
<protein>
    <submittedName>
        <fullName evidence="9">Response regulator</fullName>
    </submittedName>
</protein>
<dbReference type="InterPro" id="IPR039420">
    <property type="entry name" value="WalR-like"/>
</dbReference>
<sequence length="246" mass="27712">MAGIKILLVEDDWIIAKEITLSLQDMGFEPVGTIDSGEEAIRQMPVLQPDLVLLDIGLSGDLTGIDTARQLKQQFKVPYIFLTALADQSTLEQAKLTEPYAYLVKPVSPESLYSSIEITMHNASQRKVPDVLPAEPLVKPLQYEEGIFVKNKKRLEKVQLSDVLYIEAVDVYAMMFTVHGKFLLSNSLKSVEEKFPASHFMRVHRSFIVNTHKIEAIEENDLMLAGRAIPIGKTFREPVMSRLQVL</sequence>
<dbReference type="Gene3D" id="3.40.50.2300">
    <property type="match status" value="1"/>
</dbReference>
<accession>A0A6I6G955</accession>